<name>A0AAV3PWN6_LITER</name>
<comment type="caution">
    <text evidence="2">The sequence shown here is derived from an EMBL/GenBank/DDBJ whole genome shotgun (WGS) entry which is preliminary data.</text>
</comment>
<evidence type="ECO:0000259" key="1">
    <source>
        <dbReference type="PROSITE" id="PS51745"/>
    </source>
</evidence>
<dbReference type="PANTHER" id="PTHR32002:SF35">
    <property type="entry name" value="PROTEIN NLP6"/>
    <property type="match status" value="1"/>
</dbReference>
<accession>A0AAV3PWN6</accession>
<dbReference type="Pfam" id="PF00564">
    <property type="entry name" value="PB1"/>
    <property type="match status" value="1"/>
</dbReference>
<gene>
    <name evidence="2" type="ORF">LIER_13183</name>
</gene>
<dbReference type="SMART" id="SM00666">
    <property type="entry name" value="PB1"/>
    <property type="match status" value="1"/>
</dbReference>
<dbReference type="AlphaFoldDB" id="A0AAV3PWN6"/>
<keyword evidence="3" id="KW-1185">Reference proteome</keyword>
<organism evidence="2 3">
    <name type="scientific">Lithospermum erythrorhizon</name>
    <name type="common">Purple gromwell</name>
    <name type="synonym">Lithospermum officinale var. erythrorhizon</name>
    <dbReference type="NCBI Taxonomy" id="34254"/>
    <lineage>
        <taxon>Eukaryota</taxon>
        <taxon>Viridiplantae</taxon>
        <taxon>Streptophyta</taxon>
        <taxon>Embryophyta</taxon>
        <taxon>Tracheophyta</taxon>
        <taxon>Spermatophyta</taxon>
        <taxon>Magnoliopsida</taxon>
        <taxon>eudicotyledons</taxon>
        <taxon>Gunneridae</taxon>
        <taxon>Pentapetalae</taxon>
        <taxon>asterids</taxon>
        <taxon>lamiids</taxon>
        <taxon>Boraginales</taxon>
        <taxon>Boraginaceae</taxon>
        <taxon>Boraginoideae</taxon>
        <taxon>Lithospermeae</taxon>
        <taxon>Lithospermum</taxon>
    </lineage>
</organism>
<dbReference type="SUPFAM" id="SSF54277">
    <property type="entry name" value="CAD &amp; PB1 domains"/>
    <property type="match status" value="1"/>
</dbReference>
<dbReference type="InterPro" id="IPR053793">
    <property type="entry name" value="PB1-like"/>
</dbReference>
<evidence type="ECO:0000313" key="3">
    <source>
        <dbReference type="Proteomes" id="UP001454036"/>
    </source>
</evidence>
<dbReference type="PROSITE" id="PS51745">
    <property type="entry name" value="PB1"/>
    <property type="match status" value="1"/>
</dbReference>
<reference evidence="2 3" key="1">
    <citation type="submission" date="2024-01" db="EMBL/GenBank/DDBJ databases">
        <title>The complete chloroplast genome sequence of Lithospermum erythrorhizon: insights into the phylogenetic relationship among Boraginaceae species and the maternal lineages of purple gromwells.</title>
        <authorList>
            <person name="Okada T."/>
            <person name="Watanabe K."/>
        </authorList>
    </citation>
    <scope>NUCLEOTIDE SEQUENCE [LARGE SCALE GENOMIC DNA]</scope>
</reference>
<dbReference type="InterPro" id="IPR045012">
    <property type="entry name" value="NLP"/>
</dbReference>
<dbReference type="EMBL" id="BAABME010002629">
    <property type="protein sequence ID" value="GAA0155461.1"/>
    <property type="molecule type" value="Genomic_DNA"/>
</dbReference>
<proteinExistence type="predicted"/>
<sequence length="149" mass="17485">MFLIFSFVPNEHPSRIKAVYKDDTMRFRLPLDFRFVKLKEEIVERVKLELDSFDIKGLDDDHEWVCITCDEDVQEFVDISLQSEDNILRFSITDRFIFQTFDGTNEDQLRKKPSKRNAEKIESSLISSYDDLKQHFGKKLNDVAANLGG</sequence>
<evidence type="ECO:0000313" key="2">
    <source>
        <dbReference type="EMBL" id="GAA0155461.1"/>
    </source>
</evidence>
<dbReference type="Gene3D" id="3.10.20.90">
    <property type="entry name" value="Phosphatidylinositol 3-kinase Catalytic Subunit, Chain A, domain 1"/>
    <property type="match status" value="1"/>
</dbReference>
<dbReference type="GO" id="GO:0003700">
    <property type="term" value="F:DNA-binding transcription factor activity"/>
    <property type="evidence" value="ECO:0007669"/>
    <property type="project" value="InterPro"/>
</dbReference>
<dbReference type="InterPro" id="IPR000270">
    <property type="entry name" value="PB1_dom"/>
</dbReference>
<protein>
    <recommendedName>
        <fullName evidence="1">PB1 domain-containing protein</fullName>
    </recommendedName>
</protein>
<dbReference type="PANTHER" id="PTHR32002">
    <property type="entry name" value="PROTEIN NLP8"/>
    <property type="match status" value="1"/>
</dbReference>
<feature type="domain" description="PB1" evidence="1">
    <location>
        <begin position="13"/>
        <end position="95"/>
    </location>
</feature>
<dbReference type="Proteomes" id="UP001454036">
    <property type="component" value="Unassembled WGS sequence"/>
</dbReference>